<organism evidence="1 2">
    <name type="scientific">Macroventuria anomochaeta</name>
    <dbReference type="NCBI Taxonomy" id="301207"/>
    <lineage>
        <taxon>Eukaryota</taxon>
        <taxon>Fungi</taxon>
        <taxon>Dikarya</taxon>
        <taxon>Ascomycota</taxon>
        <taxon>Pezizomycotina</taxon>
        <taxon>Dothideomycetes</taxon>
        <taxon>Pleosporomycetidae</taxon>
        <taxon>Pleosporales</taxon>
        <taxon>Pleosporineae</taxon>
        <taxon>Didymellaceae</taxon>
        <taxon>Macroventuria</taxon>
    </lineage>
</organism>
<keyword evidence="2" id="KW-1185">Reference proteome</keyword>
<evidence type="ECO:0000313" key="2">
    <source>
        <dbReference type="Proteomes" id="UP000799754"/>
    </source>
</evidence>
<accession>A0ACB6RKZ8</accession>
<dbReference type="Proteomes" id="UP000799754">
    <property type="component" value="Unassembled WGS sequence"/>
</dbReference>
<reference evidence="1" key="1">
    <citation type="journal article" date="2020" name="Stud. Mycol.">
        <title>101 Dothideomycetes genomes: a test case for predicting lifestyles and emergence of pathogens.</title>
        <authorList>
            <person name="Haridas S."/>
            <person name="Albert R."/>
            <person name="Binder M."/>
            <person name="Bloem J."/>
            <person name="Labutti K."/>
            <person name="Salamov A."/>
            <person name="Andreopoulos B."/>
            <person name="Baker S."/>
            <person name="Barry K."/>
            <person name="Bills G."/>
            <person name="Bluhm B."/>
            <person name="Cannon C."/>
            <person name="Castanera R."/>
            <person name="Culley D."/>
            <person name="Daum C."/>
            <person name="Ezra D."/>
            <person name="Gonzalez J."/>
            <person name="Henrissat B."/>
            <person name="Kuo A."/>
            <person name="Liang C."/>
            <person name="Lipzen A."/>
            <person name="Lutzoni F."/>
            <person name="Magnuson J."/>
            <person name="Mondo S."/>
            <person name="Nolan M."/>
            <person name="Ohm R."/>
            <person name="Pangilinan J."/>
            <person name="Park H.-J."/>
            <person name="Ramirez L."/>
            <person name="Alfaro M."/>
            <person name="Sun H."/>
            <person name="Tritt A."/>
            <person name="Yoshinaga Y."/>
            <person name="Zwiers L.-H."/>
            <person name="Turgeon B."/>
            <person name="Goodwin S."/>
            <person name="Spatafora J."/>
            <person name="Crous P."/>
            <person name="Grigoriev I."/>
        </authorList>
    </citation>
    <scope>NUCLEOTIDE SEQUENCE</scope>
    <source>
        <strain evidence="1">CBS 525.71</strain>
    </source>
</reference>
<evidence type="ECO:0000313" key="1">
    <source>
        <dbReference type="EMBL" id="KAF2622382.1"/>
    </source>
</evidence>
<comment type="caution">
    <text evidence="1">The sequence shown here is derived from an EMBL/GenBank/DDBJ whole genome shotgun (WGS) entry which is preliminary data.</text>
</comment>
<dbReference type="EMBL" id="MU006745">
    <property type="protein sequence ID" value="KAF2622382.1"/>
    <property type="molecule type" value="Genomic_DNA"/>
</dbReference>
<sequence length="87" mass="10077">MRIPGSIMARIYAFALGLSIWLGKEADDSFSVLEMCRTVLAHDPPHVGEWQSVATKMNLTERALIAFMSRPWFRRVWRSAHQRKDQC</sequence>
<gene>
    <name evidence="1" type="ORF">BU25DRAFT_211805</name>
</gene>
<protein>
    <submittedName>
        <fullName evidence="1">Uncharacterized protein</fullName>
    </submittedName>
</protein>
<proteinExistence type="predicted"/>
<feature type="non-terminal residue" evidence="1">
    <location>
        <position position="87"/>
    </location>
</feature>
<name>A0ACB6RKZ8_9PLEO</name>